<evidence type="ECO:0000256" key="6">
    <source>
        <dbReference type="SAM" id="MobiDB-lite"/>
    </source>
</evidence>
<evidence type="ECO:0000256" key="3">
    <source>
        <dbReference type="ARBA" id="ARBA00022989"/>
    </source>
</evidence>
<evidence type="ECO:0000313" key="10">
    <source>
        <dbReference type="Proteomes" id="UP000094444"/>
    </source>
</evidence>
<evidence type="ECO:0000259" key="8">
    <source>
        <dbReference type="Pfam" id="PF20684"/>
    </source>
</evidence>
<evidence type="ECO:0000256" key="5">
    <source>
        <dbReference type="ARBA" id="ARBA00038359"/>
    </source>
</evidence>
<dbReference type="InterPro" id="IPR049326">
    <property type="entry name" value="Rhodopsin_dom_fungi"/>
</dbReference>
<evidence type="ECO:0000256" key="2">
    <source>
        <dbReference type="ARBA" id="ARBA00022692"/>
    </source>
</evidence>
<dbReference type="EMBL" id="MAVT02001209">
    <property type="protein sequence ID" value="POS71649.1"/>
    <property type="molecule type" value="Genomic_DNA"/>
</dbReference>
<evidence type="ECO:0000256" key="1">
    <source>
        <dbReference type="ARBA" id="ARBA00004141"/>
    </source>
</evidence>
<feature type="region of interest" description="Disordered" evidence="6">
    <location>
        <begin position="377"/>
        <end position="396"/>
    </location>
</feature>
<proteinExistence type="inferred from homology"/>
<feature type="domain" description="Rhodopsin" evidence="8">
    <location>
        <begin position="26"/>
        <end position="277"/>
    </location>
</feature>
<feature type="transmembrane region" description="Helical" evidence="7">
    <location>
        <begin position="12"/>
        <end position="29"/>
    </location>
</feature>
<evidence type="ECO:0000313" key="9">
    <source>
        <dbReference type="EMBL" id="POS71649.1"/>
    </source>
</evidence>
<accession>A0A2P5HN17</accession>
<evidence type="ECO:0000256" key="4">
    <source>
        <dbReference type="ARBA" id="ARBA00023136"/>
    </source>
</evidence>
<keyword evidence="10" id="KW-1185">Reference proteome</keyword>
<feature type="transmembrane region" description="Helical" evidence="7">
    <location>
        <begin position="262"/>
        <end position="280"/>
    </location>
</feature>
<keyword evidence="4 7" id="KW-0472">Membrane</keyword>
<feature type="transmembrane region" description="Helical" evidence="7">
    <location>
        <begin position="177"/>
        <end position="199"/>
    </location>
</feature>
<sequence>MSSDEAQKFIDEVWGLQGVAYLVLLLRYYSRIVTLGWGKLALDDFLMAVATLVYTAESAAAYYVVAYWKGFANNGMSEQERLDLDPDSEEWQLRVNGSKTHVVGLLLYTTLLWLLKGCWVIYYLRLTDGLPSHRFLTKLAVLIMPLTFVSCLMVAFLKCLPFHHQWQIQPSPGNQCMPAISYVQTVFVMVLNSLTDFYLMAIPIPMVWKSHLPKRKKITLLIMFSGGLLEMAFGILRCVSILTVGDSDPSQSGYWSVRESFVSFVLTNMPMLYPLLRGFLEKMGTTLSFSHNGGSGGVASARRAYRLESFPQHQRTTNKDPNAIPEETRYGSNERMVSMDEENKAEDSSVDGVNVPGTTPGPFHVAGVFEPARVTVCSGPSSPESRRPTPINHPNASGIVVTREYNVSEDRRMNGADQNDRAFLDV</sequence>
<comment type="subcellular location">
    <subcellularLocation>
        <location evidence="1">Membrane</location>
        <topology evidence="1">Multi-pass membrane protein</topology>
    </subcellularLocation>
</comment>
<feature type="region of interest" description="Disordered" evidence="6">
    <location>
        <begin position="312"/>
        <end position="335"/>
    </location>
</feature>
<evidence type="ECO:0000256" key="7">
    <source>
        <dbReference type="SAM" id="Phobius"/>
    </source>
</evidence>
<gene>
    <name evidence="9" type="ORF">DHEL01_v209956</name>
</gene>
<dbReference type="GO" id="GO:0016020">
    <property type="term" value="C:membrane"/>
    <property type="evidence" value="ECO:0007669"/>
    <property type="project" value="UniProtKB-SubCell"/>
</dbReference>
<reference evidence="9" key="1">
    <citation type="submission" date="2017-09" db="EMBL/GenBank/DDBJ databases">
        <title>Polyketide synthases of a Diaporthe helianthi virulent isolate.</title>
        <authorList>
            <person name="Baroncelli R."/>
        </authorList>
    </citation>
    <scope>NUCLEOTIDE SEQUENCE [LARGE SCALE GENOMIC DNA]</scope>
    <source>
        <strain evidence="9">7/96</strain>
    </source>
</reference>
<dbReference type="PANTHER" id="PTHR33048:SF2">
    <property type="entry name" value="SRPK"/>
    <property type="match status" value="1"/>
</dbReference>
<dbReference type="AlphaFoldDB" id="A0A2P5HN17"/>
<dbReference type="Proteomes" id="UP000094444">
    <property type="component" value="Unassembled WGS sequence"/>
</dbReference>
<keyword evidence="2 7" id="KW-0812">Transmembrane</keyword>
<comment type="caution">
    <text evidence="9">The sequence shown here is derived from an EMBL/GenBank/DDBJ whole genome shotgun (WGS) entry which is preliminary data.</text>
</comment>
<organism evidence="9 10">
    <name type="scientific">Diaporthe helianthi</name>
    <dbReference type="NCBI Taxonomy" id="158607"/>
    <lineage>
        <taxon>Eukaryota</taxon>
        <taxon>Fungi</taxon>
        <taxon>Dikarya</taxon>
        <taxon>Ascomycota</taxon>
        <taxon>Pezizomycotina</taxon>
        <taxon>Sordariomycetes</taxon>
        <taxon>Sordariomycetidae</taxon>
        <taxon>Diaporthales</taxon>
        <taxon>Diaporthaceae</taxon>
        <taxon>Diaporthe</taxon>
    </lineage>
</organism>
<dbReference type="OrthoDB" id="2988756at2759"/>
<comment type="similarity">
    <text evidence="5">Belongs to the SAT4 family.</text>
</comment>
<dbReference type="PANTHER" id="PTHR33048">
    <property type="entry name" value="PTH11-LIKE INTEGRAL MEMBRANE PROTEIN (AFU_ORTHOLOGUE AFUA_5G11245)"/>
    <property type="match status" value="1"/>
</dbReference>
<name>A0A2P5HN17_DIAHE</name>
<feature type="transmembrane region" description="Helical" evidence="7">
    <location>
        <begin position="102"/>
        <end position="124"/>
    </location>
</feature>
<keyword evidence="3 7" id="KW-1133">Transmembrane helix</keyword>
<dbReference type="InterPro" id="IPR052337">
    <property type="entry name" value="SAT4-like"/>
</dbReference>
<protein>
    <recommendedName>
        <fullName evidence="8">Rhodopsin domain-containing protein</fullName>
    </recommendedName>
</protein>
<feature type="transmembrane region" description="Helical" evidence="7">
    <location>
        <begin position="220"/>
        <end position="242"/>
    </location>
</feature>
<dbReference type="Pfam" id="PF20684">
    <property type="entry name" value="Fung_rhodopsin"/>
    <property type="match status" value="1"/>
</dbReference>
<dbReference type="InParanoid" id="A0A2P5HN17"/>
<dbReference type="STRING" id="158607.A0A2P5HN17"/>
<feature type="transmembrane region" description="Helical" evidence="7">
    <location>
        <begin position="136"/>
        <end position="157"/>
    </location>
</feature>
<feature type="transmembrane region" description="Helical" evidence="7">
    <location>
        <begin position="41"/>
        <end position="65"/>
    </location>
</feature>